<name>A0AAD7K2M4_9AGAR</name>
<keyword evidence="2" id="KW-1185">Reference proteome</keyword>
<dbReference type="Proteomes" id="UP001215598">
    <property type="component" value="Unassembled WGS sequence"/>
</dbReference>
<evidence type="ECO:0000313" key="2">
    <source>
        <dbReference type="Proteomes" id="UP001215598"/>
    </source>
</evidence>
<reference evidence="1" key="1">
    <citation type="submission" date="2023-03" db="EMBL/GenBank/DDBJ databases">
        <title>Massive genome expansion in bonnet fungi (Mycena s.s.) driven by repeated elements and novel gene families across ecological guilds.</title>
        <authorList>
            <consortium name="Lawrence Berkeley National Laboratory"/>
            <person name="Harder C.B."/>
            <person name="Miyauchi S."/>
            <person name="Viragh M."/>
            <person name="Kuo A."/>
            <person name="Thoen E."/>
            <person name="Andreopoulos B."/>
            <person name="Lu D."/>
            <person name="Skrede I."/>
            <person name="Drula E."/>
            <person name="Henrissat B."/>
            <person name="Morin E."/>
            <person name="Kohler A."/>
            <person name="Barry K."/>
            <person name="LaButti K."/>
            <person name="Morin E."/>
            <person name="Salamov A."/>
            <person name="Lipzen A."/>
            <person name="Mereny Z."/>
            <person name="Hegedus B."/>
            <person name="Baldrian P."/>
            <person name="Stursova M."/>
            <person name="Weitz H."/>
            <person name="Taylor A."/>
            <person name="Grigoriev I.V."/>
            <person name="Nagy L.G."/>
            <person name="Martin F."/>
            <person name="Kauserud H."/>
        </authorList>
    </citation>
    <scope>NUCLEOTIDE SEQUENCE</scope>
    <source>
        <strain evidence="1">CBHHK182m</strain>
    </source>
</reference>
<gene>
    <name evidence="1" type="ORF">B0H16DRAFT_1712107</name>
</gene>
<organism evidence="1 2">
    <name type="scientific">Mycena metata</name>
    <dbReference type="NCBI Taxonomy" id="1033252"/>
    <lineage>
        <taxon>Eukaryota</taxon>
        <taxon>Fungi</taxon>
        <taxon>Dikarya</taxon>
        <taxon>Basidiomycota</taxon>
        <taxon>Agaricomycotina</taxon>
        <taxon>Agaricomycetes</taxon>
        <taxon>Agaricomycetidae</taxon>
        <taxon>Agaricales</taxon>
        <taxon>Marasmiineae</taxon>
        <taxon>Mycenaceae</taxon>
        <taxon>Mycena</taxon>
    </lineage>
</organism>
<dbReference type="EMBL" id="JARKIB010000008">
    <property type="protein sequence ID" value="KAJ7777050.1"/>
    <property type="molecule type" value="Genomic_DNA"/>
</dbReference>
<comment type="caution">
    <text evidence="1">The sequence shown here is derived from an EMBL/GenBank/DDBJ whole genome shotgun (WGS) entry which is preliminary data.</text>
</comment>
<accession>A0AAD7K2M4</accession>
<proteinExistence type="predicted"/>
<protein>
    <submittedName>
        <fullName evidence="1">Uncharacterized protein</fullName>
    </submittedName>
</protein>
<dbReference type="AlphaFoldDB" id="A0AAD7K2M4"/>
<sequence length="177" mass="19548">MSSEHLYICLFAEPDAPGGYFHWVLAMGNEDALGKLLSSPLSARRPIAASMQVDIFQIRLKQGEWECEHHDSVSLKNTGHIFRGTVPLGPLLRTKGETKAFINGESPSQGDTPLLWIHLAQGRGWSCAQWLLRVLEGLIGQGFVADKTAGVDTTKKDWKAAFYMAVNAKGTEFLKYS</sequence>
<evidence type="ECO:0000313" key="1">
    <source>
        <dbReference type="EMBL" id="KAJ7777050.1"/>
    </source>
</evidence>